<sequence>MKKKLLVFMLATSTILTACNSKSATTCPSADEIYDYLSMQSNTSDFSTTKPKKATDTEVFYSIPAIKNLEESAEYKLKGRNKYLQIIEHGKENGKSEYFNEKEYNKAVENKEDIFYATVENNLDGYFKIGLINYSTDKTFKDQSKLIAAYPYITINPRIKIKNVNEYNYNKDTRALFNYELYLDLSNLTDAEIKAINKQLNIESDKLEKEVLIKNLLPLLNNDTAQE</sequence>
<name>A0ABX2SZV3_9BACL</name>
<organism evidence="2 3">
    <name type="scientific">Gemelliphila palaticanis</name>
    <dbReference type="NCBI Taxonomy" id="81950"/>
    <lineage>
        <taxon>Bacteria</taxon>
        <taxon>Bacillati</taxon>
        <taxon>Bacillota</taxon>
        <taxon>Bacilli</taxon>
        <taxon>Bacillales</taxon>
        <taxon>Gemellaceae</taxon>
        <taxon>Gemelliphila</taxon>
    </lineage>
</organism>
<reference evidence="2 3" key="1">
    <citation type="submission" date="2020-07" db="EMBL/GenBank/DDBJ databases">
        <title>MOT database genomes.</title>
        <authorList>
            <person name="Joseph S."/>
            <person name="Aduse-Opoku J."/>
            <person name="Hashim A."/>
            <person name="Wade W."/>
            <person name="Curtis M."/>
        </authorList>
    </citation>
    <scope>NUCLEOTIDE SEQUENCE [LARGE SCALE GENOMIC DNA]</scope>
    <source>
        <strain evidence="2 3">CIP 106318</strain>
    </source>
</reference>
<keyword evidence="3" id="KW-1185">Reference proteome</keyword>
<proteinExistence type="predicted"/>
<gene>
    <name evidence="2" type="ORF">HZY85_05375</name>
</gene>
<dbReference type="RefSeq" id="WP_179941415.1">
    <property type="nucleotide sequence ID" value="NZ_JACBYF010000009.1"/>
</dbReference>
<protein>
    <recommendedName>
        <fullName evidence="4">Lipoprotein</fullName>
    </recommendedName>
</protein>
<dbReference type="PROSITE" id="PS51257">
    <property type="entry name" value="PROKAR_LIPOPROTEIN"/>
    <property type="match status" value="1"/>
</dbReference>
<accession>A0ABX2SZV3</accession>
<evidence type="ECO:0000313" key="3">
    <source>
        <dbReference type="Proteomes" id="UP000531840"/>
    </source>
</evidence>
<dbReference type="Proteomes" id="UP000531840">
    <property type="component" value="Unassembled WGS sequence"/>
</dbReference>
<evidence type="ECO:0000256" key="1">
    <source>
        <dbReference type="SAM" id="SignalP"/>
    </source>
</evidence>
<keyword evidence="1" id="KW-0732">Signal</keyword>
<feature type="chain" id="PRO_5045972100" description="Lipoprotein" evidence="1">
    <location>
        <begin position="19"/>
        <end position="227"/>
    </location>
</feature>
<evidence type="ECO:0000313" key="2">
    <source>
        <dbReference type="EMBL" id="NYS47628.1"/>
    </source>
</evidence>
<dbReference type="EMBL" id="JACBYF010000009">
    <property type="protein sequence ID" value="NYS47628.1"/>
    <property type="molecule type" value="Genomic_DNA"/>
</dbReference>
<feature type="signal peptide" evidence="1">
    <location>
        <begin position="1"/>
        <end position="18"/>
    </location>
</feature>
<comment type="caution">
    <text evidence="2">The sequence shown here is derived from an EMBL/GenBank/DDBJ whole genome shotgun (WGS) entry which is preliminary data.</text>
</comment>
<evidence type="ECO:0008006" key="4">
    <source>
        <dbReference type="Google" id="ProtNLM"/>
    </source>
</evidence>